<dbReference type="GO" id="GO:0016020">
    <property type="term" value="C:membrane"/>
    <property type="evidence" value="ECO:0007669"/>
    <property type="project" value="TreeGrafter"/>
</dbReference>
<comment type="caution">
    <text evidence="4">The sequence shown here is derived from an EMBL/GenBank/DDBJ whole genome shotgun (WGS) entry which is preliminary data.</text>
</comment>
<dbReference type="EMBL" id="JAQIPB010000010">
    <property type="protein sequence ID" value="MDA7418523.1"/>
    <property type="molecule type" value="Genomic_DNA"/>
</dbReference>
<dbReference type="NCBIfam" id="NF005437">
    <property type="entry name" value="PRK07024.1"/>
    <property type="match status" value="1"/>
</dbReference>
<dbReference type="PANTHER" id="PTHR44196">
    <property type="entry name" value="DEHYDROGENASE/REDUCTASE SDR FAMILY MEMBER 7B"/>
    <property type="match status" value="1"/>
</dbReference>
<evidence type="ECO:0000256" key="1">
    <source>
        <dbReference type="ARBA" id="ARBA00006484"/>
    </source>
</evidence>
<keyword evidence="2" id="KW-0560">Oxidoreductase</keyword>
<dbReference type="PROSITE" id="PS00061">
    <property type="entry name" value="ADH_SHORT"/>
    <property type="match status" value="1"/>
</dbReference>
<dbReference type="InterPro" id="IPR020904">
    <property type="entry name" value="Sc_DH/Rdtase_CS"/>
</dbReference>
<dbReference type="InterPro" id="IPR002347">
    <property type="entry name" value="SDR_fam"/>
</dbReference>
<organism evidence="4 5">
    <name type="scientific">Xenophilus arseniciresistens</name>
    <dbReference type="NCBI Taxonomy" id="1283306"/>
    <lineage>
        <taxon>Bacteria</taxon>
        <taxon>Pseudomonadati</taxon>
        <taxon>Pseudomonadota</taxon>
        <taxon>Betaproteobacteria</taxon>
        <taxon>Burkholderiales</taxon>
        <taxon>Comamonadaceae</taxon>
        <taxon>Xenophilus</taxon>
    </lineage>
</organism>
<evidence type="ECO:0000256" key="2">
    <source>
        <dbReference type="ARBA" id="ARBA00023002"/>
    </source>
</evidence>
<dbReference type="AlphaFoldDB" id="A0AAE3NBU5"/>
<dbReference type="PRINTS" id="PR00081">
    <property type="entry name" value="GDHRDH"/>
</dbReference>
<dbReference type="GO" id="GO:0016491">
    <property type="term" value="F:oxidoreductase activity"/>
    <property type="evidence" value="ECO:0007669"/>
    <property type="project" value="UniProtKB-KW"/>
</dbReference>
<keyword evidence="5" id="KW-1185">Reference proteome</keyword>
<dbReference type="SUPFAM" id="SSF51735">
    <property type="entry name" value="NAD(P)-binding Rossmann-fold domains"/>
    <property type="match status" value="1"/>
</dbReference>
<dbReference type="Proteomes" id="UP001212602">
    <property type="component" value="Unassembled WGS sequence"/>
</dbReference>
<evidence type="ECO:0000256" key="3">
    <source>
        <dbReference type="RuleBase" id="RU000363"/>
    </source>
</evidence>
<evidence type="ECO:0000313" key="5">
    <source>
        <dbReference type="Proteomes" id="UP001212602"/>
    </source>
</evidence>
<proteinExistence type="inferred from homology"/>
<dbReference type="Pfam" id="PF00106">
    <property type="entry name" value="adh_short"/>
    <property type="match status" value="1"/>
</dbReference>
<dbReference type="Gene3D" id="3.40.50.720">
    <property type="entry name" value="NAD(P)-binding Rossmann-like Domain"/>
    <property type="match status" value="1"/>
</dbReference>
<gene>
    <name evidence="4" type="ORF">PGB34_19300</name>
</gene>
<comment type="similarity">
    <text evidence="1 3">Belongs to the short-chain dehydrogenases/reductases (SDR) family.</text>
</comment>
<accession>A0AAE3NBU5</accession>
<sequence>MQTTPPLVFITGASSGIGEALAQRFAQAGYRLALVARRTEQMQAWADAHQLDASRCRVYGADVSQIDSIVAAGQHCLVEQGLPDVVIANAGISVGMDTAEREDLEVMSQTFALNNTGLAATFHPFVAGMRQRGSGRLVGIASVAAIRGLPGHGAYCASKAGVVAYCESLRTELHGSGVRVVTLCPGYIDTPLTRGNRYGMPFLMRAEDFADRAFQAIDAGHSYRVIPWQMGWVARIMRWLPNALYDRAVQGRGRKKRKGEA</sequence>
<dbReference type="PRINTS" id="PR00080">
    <property type="entry name" value="SDRFAMILY"/>
</dbReference>
<protein>
    <submittedName>
        <fullName evidence="4">SDR family oxidoreductase</fullName>
    </submittedName>
</protein>
<evidence type="ECO:0000313" key="4">
    <source>
        <dbReference type="EMBL" id="MDA7418523.1"/>
    </source>
</evidence>
<dbReference type="RefSeq" id="WP_271429737.1">
    <property type="nucleotide sequence ID" value="NZ_JAQIPB010000010.1"/>
</dbReference>
<name>A0AAE3NBU5_9BURK</name>
<reference evidence="4" key="1">
    <citation type="submission" date="2023-01" db="EMBL/GenBank/DDBJ databases">
        <title>Xenophilus mangrovi sp. nov., isolated from soil of Mangrove nature reserve.</title>
        <authorList>
            <person name="Xu S."/>
            <person name="Liu Z."/>
            <person name="Xu Y."/>
        </authorList>
    </citation>
    <scope>NUCLEOTIDE SEQUENCE</scope>
    <source>
        <strain evidence="4">YW8</strain>
    </source>
</reference>
<dbReference type="InterPro" id="IPR036291">
    <property type="entry name" value="NAD(P)-bd_dom_sf"/>
</dbReference>
<dbReference type="PANTHER" id="PTHR44196:SF1">
    <property type="entry name" value="DEHYDROGENASE_REDUCTASE SDR FAMILY MEMBER 7B"/>
    <property type="match status" value="1"/>
</dbReference>